<dbReference type="Pfam" id="PF06097">
    <property type="entry name" value="DUF945"/>
    <property type="match status" value="1"/>
</dbReference>
<dbReference type="RefSeq" id="WP_008160524.1">
    <property type="nucleotide sequence ID" value="NZ_AGUF01000032.1"/>
</dbReference>
<sequence>MQVDSCTGKGIMKKRVVAGGLVLAAAAAWTGTAWYTGKRIEDRLAQDVQALDAQAQRLGKKLGIPVALELLSFERGVFSSTARFGLKVTVQSDGKPAEKAFEFTGKVEHGPFPASRLASGDIAPVMAAGGVQMAQTPDAAAWFAAAGGSVPVTANFLFAYDRDVSGDLALAPVKYADDPVTFEFSGLQARAERAGDGTRGSASLAVDKMSLSEVLKGGAANAGRQTLTLDGLAVSHQSSGASEAFTSSTTLKVRDWVSDLDKLPLGLKDVVLTLGSETAAERMTGKATLDVGSVSVRGQHVAKLRMAAGGKDMDVASLKAFQDFSESAPLRVENGEPILGDKMLAASHLLKFLLARPSFTLSTLEVESANGTSSLGLDIGLDSPSFWNRDPVGIVKEVVRNLSVRLKLSTDGMADLIAARLELKGATPEAARIAARQEADVMRDLIAQKRWGRIENGVIQVDADYRDGQLDFNGERMPVEAFFGRVLLR</sequence>
<name>H0F405_9BURK</name>
<evidence type="ECO:0000313" key="2">
    <source>
        <dbReference type="Proteomes" id="UP000003113"/>
    </source>
</evidence>
<evidence type="ECO:0008006" key="3">
    <source>
        <dbReference type="Google" id="ProtNLM"/>
    </source>
</evidence>
<protein>
    <recommendedName>
        <fullName evidence="3">DUF945 domain-containing protein</fullName>
    </recommendedName>
</protein>
<dbReference type="PATRIC" id="fig|477184.5.peg.1482"/>
<dbReference type="Proteomes" id="UP000003113">
    <property type="component" value="Unassembled WGS sequence"/>
</dbReference>
<comment type="caution">
    <text evidence="1">The sequence shown here is derived from an EMBL/GenBank/DDBJ whole genome shotgun (WGS) entry which is preliminary data.</text>
</comment>
<dbReference type="STRING" id="477184.KYC_07481"/>
<dbReference type="eggNOG" id="COG5339">
    <property type="taxonomic scope" value="Bacteria"/>
</dbReference>
<accession>H0F405</accession>
<reference evidence="1 2" key="1">
    <citation type="journal article" date="2012" name="J. Bacteriol.">
        <title>Genome sequence of the highly efficient arsenite-oxidizing bacterium Achromobacter arsenitoxydans SY8.</title>
        <authorList>
            <person name="Li X."/>
            <person name="Hu Y."/>
            <person name="Gong J."/>
            <person name="Lin Y."/>
            <person name="Johnstone L."/>
            <person name="Rensing C."/>
            <person name="Wang G."/>
        </authorList>
    </citation>
    <scope>NUCLEOTIDE SEQUENCE [LARGE SCALE GENOMIC DNA]</scope>
    <source>
        <strain evidence="1 2">SY8</strain>
    </source>
</reference>
<gene>
    <name evidence="1" type="ORF">KYC_07481</name>
</gene>
<dbReference type="InterPro" id="IPR010352">
    <property type="entry name" value="DUF945"/>
</dbReference>
<dbReference type="AlphaFoldDB" id="H0F405"/>
<proteinExistence type="predicted"/>
<organism evidence="1 2">
    <name type="scientific">Achromobacter arsenitoxydans SY8</name>
    <dbReference type="NCBI Taxonomy" id="477184"/>
    <lineage>
        <taxon>Bacteria</taxon>
        <taxon>Pseudomonadati</taxon>
        <taxon>Pseudomonadota</taxon>
        <taxon>Betaproteobacteria</taxon>
        <taxon>Burkholderiales</taxon>
        <taxon>Alcaligenaceae</taxon>
        <taxon>Achromobacter</taxon>
    </lineage>
</organism>
<dbReference type="EMBL" id="AGUF01000032">
    <property type="protein sequence ID" value="EHK67044.1"/>
    <property type="molecule type" value="Genomic_DNA"/>
</dbReference>
<evidence type="ECO:0000313" key="1">
    <source>
        <dbReference type="EMBL" id="EHK67044.1"/>
    </source>
</evidence>
<keyword evidence="2" id="KW-1185">Reference proteome</keyword>